<gene>
    <name evidence="1" type="ORF">PoB_000451200</name>
</gene>
<sequence>LSRFAVLIQWRFCRCSISVARISNHLSAVRREFASGKRCHAKCGPFSLPTVLCWDEHIRIDEQHRTWTYFLERSRMRPITMLQERLMGQDRVGFRASMWEVSSV</sequence>
<name>A0AAV3Y7C1_9GAST</name>
<evidence type="ECO:0000313" key="1">
    <source>
        <dbReference type="EMBL" id="GFN78006.1"/>
    </source>
</evidence>
<keyword evidence="2" id="KW-1185">Reference proteome</keyword>
<proteinExistence type="predicted"/>
<protein>
    <submittedName>
        <fullName evidence="1">Uncharacterized protein</fullName>
    </submittedName>
</protein>
<dbReference type="AlphaFoldDB" id="A0AAV3Y7C1"/>
<accession>A0AAV3Y7C1</accession>
<reference evidence="1 2" key="1">
    <citation type="journal article" date="2021" name="Elife">
        <title>Chloroplast acquisition without the gene transfer in kleptoplastic sea slugs, Plakobranchus ocellatus.</title>
        <authorList>
            <person name="Maeda T."/>
            <person name="Takahashi S."/>
            <person name="Yoshida T."/>
            <person name="Shimamura S."/>
            <person name="Takaki Y."/>
            <person name="Nagai Y."/>
            <person name="Toyoda A."/>
            <person name="Suzuki Y."/>
            <person name="Arimoto A."/>
            <person name="Ishii H."/>
            <person name="Satoh N."/>
            <person name="Nishiyama T."/>
            <person name="Hasebe M."/>
            <person name="Maruyama T."/>
            <person name="Minagawa J."/>
            <person name="Obokata J."/>
            <person name="Shigenobu S."/>
        </authorList>
    </citation>
    <scope>NUCLEOTIDE SEQUENCE [LARGE SCALE GENOMIC DNA]</scope>
</reference>
<evidence type="ECO:0000313" key="2">
    <source>
        <dbReference type="Proteomes" id="UP000735302"/>
    </source>
</evidence>
<organism evidence="1 2">
    <name type="scientific">Plakobranchus ocellatus</name>
    <dbReference type="NCBI Taxonomy" id="259542"/>
    <lineage>
        <taxon>Eukaryota</taxon>
        <taxon>Metazoa</taxon>
        <taxon>Spiralia</taxon>
        <taxon>Lophotrochozoa</taxon>
        <taxon>Mollusca</taxon>
        <taxon>Gastropoda</taxon>
        <taxon>Heterobranchia</taxon>
        <taxon>Euthyneura</taxon>
        <taxon>Panpulmonata</taxon>
        <taxon>Sacoglossa</taxon>
        <taxon>Placobranchoidea</taxon>
        <taxon>Plakobranchidae</taxon>
        <taxon>Plakobranchus</taxon>
    </lineage>
</organism>
<feature type="non-terminal residue" evidence="1">
    <location>
        <position position="1"/>
    </location>
</feature>
<dbReference type="EMBL" id="BLXT01000529">
    <property type="protein sequence ID" value="GFN78006.1"/>
    <property type="molecule type" value="Genomic_DNA"/>
</dbReference>
<comment type="caution">
    <text evidence="1">The sequence shown here is derived from an EMBL/GenBank/DDBJ whole genome shotgun (WGS) entry which is preliminary data.</text>
</comment>
<dbReference type="Proteomes" id="UP000735302">
    <property type="component" value="Unassembled WGS sequence"/>
</dbReference>